<evidence type="ECO:0008006" key="6">
    <source>
        <dbReference type="Google" id="ProtNLM"/>
    </source>
</evidence>
<dbReference type="Gene3D" id="3.20.20.80">
    <property type="entry name" value="Glycosidases"/>
    <property type="match status" value="1"/>
</dbReference>
<feature type="domain" description="Tip attachment protein J" evidence="2">
    <location>
        <begin position="794"/>
        <end position="956"/>
    </location>
</feature>
<name>A0A1Y5SQH1_9RHOB</name>
<dbReference type="InterPro" id="IPR056490">
    <property type="entry name" value="Rcc01698_C"/>
</dbReference>
<feature type="domain" description="Rcc01698-like C-terminal" evidence="3">
    <location>
        <begin position="1046"/>
        <end position="1145"/>
    </location>
</feature>
<dbReference type="OrthoDB" id="8445115at2"/>
<dbReference type="EMBL" id="FWFS01000006">
    <property type="protein sequence ID" value="SLN46076.1"/>
    <property type="molecule type" value="Genomic_DNA"/>
</dbReference>
<dbReference type="Proteomes" id="UP000193862">
    <property type="component" value="Unassembled WGS sequence"/>
</dbReference>
<gene>
    <name evidence="4" type="ORF">AQS8620_01898</name>
</gene>
<dbReference type="InterPro" id="IPR025195">
    <property type="entry name" value="GTA_TIM_dom"/>
</dbReference>
<organism evidence="4 5">
    <name type="scientific">Aquimixticola soesokkakensis</name>
    <dbReference type="NCBI Taxonomy" id="1519096"/>
    <lineage>
        <taxon>Bacteria</taxon>
        <taxon>Pseudomonadati</taxon>
        <taxon>Pseudomonadota</taxon>
        <taxon>Alphaproteobacteria</taxon>
        <taxon>Rhodobacterales</taxon>
        <taxon>Paracoccaceae</taxon>
        <taxon>Aquimixticola</taxon>
    </lineage>
</organism>
<accession>A0A1Y5SQH1</accession>
<feature type="domain" description="GTA TIM-barrel-like" evidence="1">
    <location>
        <begin position="442"/>
        <end position="734"/>
    </location>
</feature>
<dbReference type="Pfam" id="PF23666">
    <property type="entry name" value="Rcc01698_C"/>
    <property type="match status" value="1"/>
</dbReference>
<keyword evidence="5" id="KW-1185">Reference proteome</keyword>
<dbReference type="CDD" id="cd19607">
    <property type="entry name" value="GTA_TIM-barrel-like"/>
    <property type="match status" value="1"/>
</dbReference>
<dbReference type="Pfam" id="PF13547">
    <property type="entry name" value="GTA_TIM"/>
    <property type="match status" value="1"/>
</dbReference>
<dbReference type="InterPro" id="IPR032876">
    <property type="entry name" value="J_dom"/>
</dbReference>
<dbReference type="Pfam" id="PF13550">
    <property type="entry name" value="Phage-tail_3"/>
    <property type="match status" value="1"/>
</dbReference>
<evidence type="ECO:0000259" key="2">
    <source>
        <dbReference type="Pfam" id="PF13550"/>
    </source>
</evidence>
<evidence type="ECO:0000259" key="1">
    <source>
        <dbReference type="Pfam" id="PF13547"/>
    </source>
</evidence>
<evidence type="ECO:0000313" key="4">
    <source>
        <dbReference type="EMBL" id="SLN46076.1"/>
    </source>
</evidence>
<reference evidence="4 5" key="1">
    <citation type="submission" date="2017-03" db="EMBL/GenBank/DDBJ databases">
        <authorList>
            <person name="Afonso C.L."/>
            <person name="Miller P.J."/>
            <person name="Scott M.A."/>
            <person name="Spackman E."/>
            <person name="Goraichik I."/>
            <person name="Dimitrov K.M."/>
            <person name="Suarez D.L."/>
            <person name="Swayne D.E."/>
        </authorList>
    </citation>
    <scope>NUCLEOTIDE SEQUENCE [LARGE SCALE GENOMIC DNA]</scope>
    <source>
        <strain evidence="4 5">CECT 8620</strain>
    </source>
</reference>
<dbReference type="RefSeq" id="WP_085836586.1">
    <property type="nucleotide sequence ID" value="NZ_FWFS01000006.1"/>
</dbReference>
<evidence type="ECO:0000259" key="3">
    <source>
        <dbReference type="Pfam" id="PF23666"/>
    </source>
</evidence>
<proteinExistence type="predicted"/>
<evidence type="ECO:0000313" key="5">
    <source>
        <dbReference type="Proteomes" id="UP000193862"/>
    </source>
</evidence>
<sequence length="1300" mass="140200">MATILLSAVGAAAGASVGGGVLGLSSVVLGRAIGATVGRVIDQRLLGSGAQAVETGKVDRLRLTGASEGTPVAQVYGRMRVNGQIIWATRFLEHVSTSGGSGKGTPRQLSVTSYSYSVSVAIALCEGEISRIGRIWADGTEISRDDLNLRVYTGSQDQLPDPKIEAVEGTGTVPAYRGMAYVVFEDLDLTPYGNRIPQFTFEVMRPSQEAVPDDLTHAVKAVALIPGTGEYSLATQAVYLKKGPGETEVANLHTVGARSDFEVSLEALDEELPNAGSVSMVVSWFGDDLRCGDCAITPKVEQTVTDGTPMPWEVSGISRGEAQTVPTDAQGRVIYGGTPADASVVQAIQALGARDKKVVFYPFILMDQLADNTLVNPWTGEVGQPALPWRGRITTSLAPGVAGTSDGTALADSEVAAFFGAAQASDFTATGSSVTYSGPAEFSFRRFILHYAHLCALAGGVDAFCIGSELRSLTQIRGASGFPVVTALKALAADVRSILGEACKIGYAADWSEYFGYQVDGNLYFHLDPLWADENIDFIGIDNYMPMSDWRDTEGEADAAYGTIYNLDYLRDNIEGGEGYDWYYAYDEHRDAQIRTPITDGAYNEPWVYRYKDIRGWWENAHFERIAGVRSGTATAWVPQSKPIWFTEIGCAAIDKATNQPNKFLDAKSSENALPHYSDGRRDEYIQMQYLRAIYGYWGDAAHNPMSEVYAGPMIDMERAHVWAWDARPYPAFPANSEVWSDAENYRKGHWINGRSTARPLSDVVREICARSGARAPEVDALHGLVRGYSVSDGGTARQALQPLQLAYGFDVIERDGALRFINRTGAQDGAVDAQTLAVSSSESSTFEMIRAPEAEVAGRVRFTFADFDNDYSARSEEAIHPDEESRLVTSTEFPLALTRAEGRAVVERWLAESRIARDMAKWAFPPSIADVGAGDVVAVAQDGVSTLYRIDHVTDAGLRQIDAVRIEAETYEPSQAAEDTIGTSAFVPPLPVFGLFLDLPLLTGQEVPFAPHVAATANIWPGTAALYSAISDAGYTLNTLITERAVIGVTQTGLGAAAGGLWDRGEALRVKLISGALTTADQASVLNGANMMAIGDGTSGHWEVFQFATATLVGARTYELSERLRGQFGTSALGAEWPAGSYVVLLNSAPKQIELASSERGLARHYRIGPSLRPFDDPSYEHLVEAFAGIGLRPYAPCHLTPVRVENGAIRFDWIRQTRIDGDSWEAFEVPLGEASERYAVDVIVNGNIQRSVIVTSPSWTYTSAQRAADGALGAFTLQVAQISDAFGAGLTTRIDIND</sequence>
<protein>
    <recommendedName>
        <fullName evidence="6">Host specificity protein</fullName>
    </recommendedName>
</protein>